<evidence type="ECO:0000256" key="1">
    <source>
        <dbReference type="SAM" id="SignalP"/>
    </source>
</evidence>
<evidence type="ECO:0000313" key="4">
    <source>
        <dbReference type="Proteomes" id="UP001379533"/>
    </source>
</evidence>
<feature type="chain" id="PRO_5045899352" evidence="1">
    <location>
        <begin position="30"/>
        <end position="456"/>
    </location>
</feature>
<dbReference type="InterPro" id="IPR011059">
    <property type="entry name" value="Metal-dep_hydrolase_composite"/>
</dbReference>
<feature type="domain" description="Amidohydrolase-related" evidence="2">
    <location>
        <begin position="93"/>
        <end position="429"/>
    </location>
</feature>
<dbReference type="Pfam" id="PF01979">
    <property type="entry name" value="Amidohydro_1"/>
    <property type="match status" value="1"/>
</dbReference>
<dbReference type="PANTHER" id="PTHR43794:SF5">
    <property type="entry name" value="CHLOROHYDROLASE FAMILY PROTEIN"/>
    <property type="match status" value="1"/>
</dbReference>
<dbReference type="PANTHER" id="PTHR43794">
    <property type="entry name" value="AMINOHYDROLASE SSNA-RELATED"/>
    <property type="match status" value="1"/>
</dbReference>
<dbReference type="InterPro" id="IPR006680">
    <property type="entry name" value="Amidohydro-rel"/>
</dbReference>
<dbReference type="InterPro" id="IPR050287">
    <property type="entry name" value="MTA/SAH_deaminase"/>
</dbReference>
<dbReference type="SUPFAM" id="SSF51338">
    <property type="entry name" value="Composite domain of metallo-dependent hydrolases"/>
    <property type="match status" value="1"/>
</dbReference>
<dbReference type="Gene3D" id="2.30.40.10">
    <property type="entry name" value="Urease, subunit C, domain 1"/>
    <property type="match status" value="1"/>
</dbReference>
<gene>
    <name evidence="3" type="ORF">LZC95_28385</name>
</gene>
<organism evidence="3 4">
    <name type="scientific">Pendulispora brunnea</name>
    <dbReference type="NCBI Taxonomy" id="2905690"/>
    <lineage>
        <taxon>Bacteria</taxon>
        <taxon>Pseudomonadati</taxon>
        <taxon>Myxococcota</taxon>
        <taxon>Myxococcia</taxon>
        <taxon>Myxococcales</taxon>
        <taxon>Sorangiineae</taxon>
        <taxon>Pendulisporaceae</taxon>
        <taxon>Pendulispora</taxon>
    </lineage>
</organism>
<evidence type="ECO:0000313" key="3">
    <source>
        <dbReference type="EMBL" id="WXA90369.1"/>
    </source>
</evidence>
<protein>
    <submittedName>
        <fullName evidence="3">Amidohydrolase family protein</fullName>
    </submittedName>
</protein>
<name>A0ABZ2K0V9_9BACT</name>
<dbReference type="Proteomes" id="UP001379533">
    <property type="component" value="Chromosome"/>
</dbReference>
<dbReference type="EMBL" id="CP089982">
    <property type="protein sequence ID" value="WXA90369.1"/>
    <property type="molecule type" value="Genomic_DNA"/>
</dbReference>
<dbReference type="InterPro" id="IPR032466">
    <property type="entry name" value="Metal_Hydrolase"/>
</dbReference>
<feature type="signal peptide" evidence="1">
    <location>
        <begin position="1"/>
        <end position="29"/>
    </location>
</feature>
<evidence type="ECO:0000259" key="2">
    <source>
        <dbReference type="Pfam" id="PF01979"/>
    </source>
</evidence>
<reference evidence="3 4" key="1">
    <citation type="submission" date="2021-12" db="EMBL/GenBank/DDBJ databases">
        <title>Discovery of the Pendulisporaceae a myxobacterial family with distinct sporulation behavior and unique specialized metabolism.</title>
        <authorList>
            <person name="Garcia R."/>
            <person name="Popoff A."/>
            <person name="Bader C.D."/>
            <person name="Loehr J."/>
            <person name="Walesch S."/>
            <person name="Walt C."/>
            <person name="Boldt J."/>
            <person name="Bunk B."/>
            <person name="Haeckl F.J.F.P.J."/>
            <person name="Gunesch A.P."/>
            <person name="Birkelbach J."/>
            <person name="Nuebel U."/>
            <person name="Pietschmann T."/>
            <person name="Bach T."/>
            <person name="Mueller R."/>
        </authorList>
    </citation>
    <scope>NUCLEOTIDE SEQUENCE [LARGE SCALE GENOMIC DNA]</scope>
    <source>
        <strain evidence="3 4">MSr12523</strain>
    </source>
</reference>
<sequence length="456" mass="50069">MRASPLAFWRVVLIAAMMLVCLSPATARADSVARGRVLVRNAEVVITMDPRLGKGPLGIIDKGDVLFEDERIVEVGKGISPRGARVLDATGKIVMPGFVDTHTHLWQSMIRGCGTDTDLNGWLTQCMLAVGQKMNAEQTYNAVRLSTADVISTGVTTVTDWSHSFNTNFVDGNIRALIDSGLRFVYAYAFDFNRETDIRRVKREIIDRNPRARLQLASHPVPENVPAMQRMVQVADELHVDINTHLLENIADRQADQIRSLEQAGALKSTLMVNHAIHLTDSEIALLARRGVRIAHCPLSNMRLASGIIRMPELVNAHIKIGLGLDGGTNDTSDMFNLMRAAVGLQRAKFLKATATPTVAEVLRMATMGGAEVLGMQNEIGSLTPGKKADLIVIDPHAINFAPKVDWLAQIVFNGQPRNVEYVVVHGRFLKVAGRLVNVWEDGLVNAAEKSREELN</sequence>
<keyword evidence="4" id="KW-1185">Reference proteome</keyword>
<keyword evidence="1" id="KW-0732">Signal</keyword>
<dbReference type="SUPFAM" id="SSF51556">
    <property type="entry name" value="Metallo-dependent hydrolases"/>
    <property type="match status" value="1"/>
</dbReference>
<proteinExistence type="predicted"/>
<dbReference type="RefSeq" id="WP_394840981.1">
    <property type="nucleotide sequence ID" value="NZ_CP089982.1"/>
</dbReference>
<accession>A0ABZ2K0V9</accession>
<dbReference type="Gene3D" id="3.20.20.140">
    <property type="entry name" value="Metal-dependent hydrolases"/>
    <property type="match status" value="1"/>
</dbReference>